<dbReference type="AlphaFoldDB" id="A0AAV4CZA3"/>
<dbReference type="EMBL" id="BLXT01007182">
    <property type="protein sequence ID" value="GFO37258.1"/>
    <property type="molecule type" value="Genomic_DNA"/>
</dbReference>
<feature type="compositionally biased region" description="Low complexity" evidence="1">
    <location>
        <begin position="360"/>
        <end position="384"/>
    </location>
</feature>
<keyword evidence="3" id="KW-1185">Reference proteome</keyword>
<feature type="compositionally biased region" description="Low complexity" evidence="1">
    <location>
        <begin position="207"/>
        <end position="224"/>
    </location>
</feature>
<feature type="compositionally biased region" description="Polar residues" evidence="1">
    <location>
        <begin position="50"/>
        <end position="63"/>
    </location>
</feature>
<protein>
    <submittedName>
        <fullName evidence="2">Uncharacterized protein</fullName>
    </submittedName>
</protein>
<feature type="region of interest" description="Disordered" evidence="1">
    <location>
        <begin position="201"/>
        <end position="260"/>
    </location>
</feature>
<feature type="compositionally biased region" description="Basic and acidic residues" evidence="1">
    <location>
        <begin position="336"/>
        <end position="350"/>
    </location>
</feature>
<accession>A0AAV4CZA3</accession>
<organism evidence="2 3">
    <name type="scientific">Plakobranchus ocellatus</name>
    <dbReference type="NCBI Taxonomy" id="259542"/>
    <lineage>
        <taxon>Eukaryota</taxon>
        <taxon>Metazoa</taxon>
        <taxon>Spiralia</taxon>
        <taxon>Lophotrochozoa</taxon>
        <taxon>Mollusca</taxon>
        <taxon>Gastropoda</taxon>
        <taxon>Heterobranchia</taxon>
        <taxon>Euthyneura</taxon>
        <taxon>Panpulmonata</taxon>
        <taxon>Sacoglossa</taxon>
        <taxon>Placobranchoidea</taxon>
        <taxon>Plakobranchidae</taxon>
        <taxon>Plakobranchus</taxon>
    </lineage>
</organism>
<feature type="compositionally biased region" description="Basic and acidic residues" evidence="1">
    <location>
        <begin position="172"/>
        <end position="186"/>
    </location>
</feature>
<feature type="region of interest" description="Disordered" evidence="1">
    <location>
        <begin position="20"/>
        <end position="63"/>
    </location>
</feature>
<proteinExistence type="predicted"/>
<feature type="region of interest" description="Disordered" evidence="1">
    <location>
        <begin position="172"/>
        <end position="191"/>
    </location>
</feature>
<name>A0AAV4CZA3_9GAST</name>
<gene>
    <name evidence="2" type="ORF">PoB_006376300</name>
</gene>
<evidence type="ECO:0000313" key="3">
    <source>
        <dbReference type="Proteomes" id="UP000735302"/>
    </source>
</evidence>
<evidence type="ECO:0000256" key="1">
    <source>
        <dbReference type="SAM" id="MobiDB-lite"/>
    </source>
</evidence>
<sequence>MTKSEGRKSFSIDALLARTTSSSASAKLSGSGSNYSSACTENYEEGGLPNGSSKNSKTHPITVNNNIDTLKGENNNFLFPNSTTLNNVKEKKSPVVGAQDILESQKALASSLENNCKSSSDYLCTKDSRLRQLNQVSDGVTRAQVSDVQKSSLWSPVSKDADTTAYQQKILHDNNAKDFAHRKQENESDLDSDIYRQHQQSNSSYMLSSQQQVTRSSVVSSSSSSPPPLPSSQTSPSSNKLDQTEKSRKQLDAPLAQASAPSSIMYPADLRLGQFPVHPFHPHFRPHHLPGGINATRLQQYMNAAHFNNNSSSNSSSNIDKNQVNSSLYRHHHSRHHEESRITTKDRREVSPLSPDRPTSGVKSKSPAPSPSRSAHSGCSSPRSRTPESPPHSPRDTVDRGSASLRPCSPSPQAHSPLGGVPPTGGFIPRPGLLGLSQHGLVSSAGHLGFQVTKFVSTLC</sequence>
<dbReference type="Proteomes" id="UP000735302">
    <property type="component" value="Unassembled WGS sequence"/>
</dbReference>
<feature type="compositionally biased region" description="Basic and acidic residues" evidence="1">
    <location>
        <begin position="242"/>
        <end position="251"/>
    </location>
</feature>
<feature type="region of interest" description="Disordered" evidence="1">
    <location>
        <begin position="328"/>
        <end position="426"/>
    </location>
</feature>
<feature type="compositionally biased region" description="Low complexity" evidence="1">
    <location>
        <begin position="20"/>
        <end position="33"/>
    </location>
</feature>
<evidence type="ECO:0000313" key="2">
    <source>
        <dbReference type="EMBL" id="GFO37258.1"/>
    </source>
</evidence>
<reference evidence="2 3" key="1">
    <citation type="journal article" date="2021" name="Elife">
        <title>Chloroplast acquisition without the gene transfer in kleptoplastic sea slugs, Plakobranchus ocellatus.</title>
        <authorList>
            <person name="Maeda T."/>
            <person name="Takahashi S."/>
            <person name="Yoshida T."/>
            <person name="Shimamura S."/>
            <person name="Takaki Y."/>
            <person name="Nagai Y."/>
            <person name="Toyoda A."/>
            <person name="Suzuki Y."/>
            <person name="Arimoto A."/>
            <person name="Ishii H."/>
            <person name="Satoh N."/>
            <person name="Nishiyama T."/>
            <person name="Hasebe M."/>
            <person name="Maruyama T."/>
            <person name="Minagawa J."/>
            <person name="Obokata J."/>
            <person name="Shigenobu S."/>
        </authorList>
    </citation>
    <scope>NUCLEOTIDE SEQUENCE [LARGE SCALE GENOMIC DNA]</scope>
</reference>
<comment type="caution">
    <text evidence="2">The sequence shown here is derived from an EMBL/GenBank/DDBJ whole genome shotgun (WGS) entry which is preliminary data.</text>
</comment>